<proteinExistence type="predicted"/>
<evidence type="ECO:0000256" key="1">
    <source>
        <dbReference type="SAM" id="MobiDB-lite"/>
    </source>
</evidence>
<reference evidence="3" key="1">
    <citation type="submission" date="2023-10" db="EMBL/GenBank/DDBJ databases">
        <authorList>
            <person name="Noh H."/>
        </authorList>
    </citation>
    <scope>NUCLEOTIDE SEQUENCE</scope>
    <source>
        <strain evidence="3">DUCC4014</strain>
    </source>
</reference>
<gene>
    <name evidence="3" type="ORF">LOC62_07G009346</name>
</gene>
<feature type="region of interest" description="Disordered" evidence="1">
    <location>
        <begin position="40"/>
        <end position="64"/>
    </location>
</feature>
<feature type="transmembrane region" description="Helical" evidence="2">
    <location>
        <begin position="20"/>
        <end position="38"/>
    </location>
</feature>
<evidence type="ECO:0000256" key="2">
    <source>
        <dbReference type="SAM" id="Phobius"/>
    </source>
</evidence>
<keyword evidence="2" id="KW-0812">Transmembrane</keyword>
<protein>
    <submittedName>
        <fullName evidence="3">Uncharacterized protein</fullName>
    </submittedName>
</protein>
<feature type="compositionally biased region" description="Pro residues" evidence="1">
    <location>
        <begin position="1"/>
        <end position="17"/>
    </location>
</feature>
<evidence type="ECO:0000313" key="4">
    <source>
        <dbReference type="Proteomes" id="UP000827549"/>
    </source>
</evidence>
<dbReference type="RefSeq" id="XP_062631885.1">
    <property type="nucleotide sequence ID" value="XM_062775901.1"/>
</dbReference>
<dbReference type="EMBL" id="CP086720">
    <property type="protein sequence ID" value="WOO85859.1"/>
    <property type="molecule type" value="Genomic_DNA"/>
</dbReference>
<organism evidence="3 4">
    <name type="scientific">Vanrija pseudolonga</name>
    <dbReference type="NCBI Taxonomy" id="143232"/>
    <lineage>
        <taxon>Eukaryota</taxon>
        <taxon>Fungi</taxon>
        <taxon>Dikarya</taxon>
        <taxon>Basidiomycota</taxon>
        <taxon>Agaricomycotina</taxon>
        <taxon>Tremellomycetes</taxon>
        <taxon>Trichosporonales</taxon>
        <taxon>Trichosporonaceae</taxon>
        <taxon>Vanrija</taxon>
    </lineage>
</organism>
<evidence type="ECO:0000313" key="3">
    <source>
        <dbReference type="EMBL" id="WOO85859.1"/>
    </source>
</evidence>
<keyword evidence="2" id="KW-1133">Transmembrane helix</keyword>
<sequence length="137" mass="14500">MTAPPPPPTKPPTPRGPNPLLLLGILAAASSTFLILANRRNDDPAHKRREFHGPKLPPLNAPKVDMPVKKGPIICIGFFGVASLRRSSEPGVGAGAPRRAAPRRDNGVDSASDTQPASGLMPQPLHPATPRQHHFAT</sequence>
<dbReference type="AlphaFoldDB" id="A0AAF1BRG3"/>
<feature type="region of interest" description="Disordered" evidence="1">
    <location>
        <begin position="86"/>
        <end position="137"/>
    </location>
</feature>
<keyword evidence="2" id="KW-0472">Membrane</keyword>
<name>A0AAF1BRG3_9TREE</name>
<dbReference type="GeneID" id="87812509"/>
<dbReference type="Proteomes" id="UP000827549">
    <property type="component" value="Chromosome 7"/>
</dbReference>
<feature type="region of interest" description="Disordered" evidence="1">
    <location>
        <begin position="1"/>
        <end position="20"/>
    </location>
</feature>
<accession>A0AAF1BRG3</accession>
<keyword evidence="4" id="KW-1185">Reference proteome</keyword>